<dbReference type="EMBL" id="JAJSOF020000019">
    <property type="protein sequence ID" value="KAJ4437814.1"/>
    <property type="molecule type" value="Genomic_DNA"/>
</dbReference>
<dbReference type="PANTHER" id="PTHR46114:SF1">
    <property type="entry name" value="ZAD DOMAIN-CONTAINING PROTEIN"/>
    <property type="match status" value="1"/>
</dbReference>
<protein>
    <submittedName>
        <fullName evidence="1">Uncharacterized protein</fullName>
    </submittedName>
</protein>
<sequence length="262" mass="30254">MASGEVGVPLSTAKRWSNFFFIENVQVVNRPIPGLPTISTREEDATLLREIENHPLELPLNSRWRPNFQKRYENNVFEYPDLPSSLRSIAHNEELLVSPPLRSLTIPIVNRVSKEEDFSEDAEATPHFPTQKELNYLIRDLGLIKSCAELLTSRLKVVEHFGLELQEVKVKGGIFVGTLVKKLLHDDEFIVKLLPIQRGTWKSFRDIVKGFLGNRRMDNYREVMQGLLKNYTTMGCRKSLKLHVLQSHLDIFKSYMDAYSEE</sequence>
<dbReference type="Proteomes" id="UP001148838">
    <property type="component" value="Unassembled WGS sequence"/>
</dbReference>
<gene>
    <name evidence="1" type="ORF">ANN_13752</name>
</gene>
<name>A0ABQ8SUE1_PERAM</name>
<keyword evidence="2" id="KW-1185">Reference proteome</keyword>
<evidence type="ECO:0000313" key="2">
    <source>
        <dbReference type="Proteomes" id="UP001148838"/>
    </source>
</evidence>
<evidence type="ECO:0000313" key="1">
    <source>
        <dbReference type="EMBL" id="KAJ4437814.1"/>
    </source>
</evidence>
<accession>A0ABQ8SUE1</accession>
<dbReference type="PANTHER" id="PTHR46114">
    <property type="entry name" value="APPLE DOMAIN-CONTAINING PROTEIN"/>
    <property type="match status" value="1"/>
</dbReference>
<proteinExistence type="predicted"/>
<reference evidence="1 2" key="1">
    <citation type="journal article" date="2022" name="Allergy">
        <title>Genome assembly and annotation of Periplaneta americana reveal a comprehensive cockroach allergen profile.</title>
        <authorList>
            <person name="Wang L."/>
            <person name="Xiong Q."/>
            <person name="Saelim N."/>
            <person name="Wang L."/>
            <person name="Nong W."/>
            <person name="Wan A.T."/>
            <person name="Shi M."/>
            <person name="Liu X."/>
            <person name="Cao Q."/>
            <person name="Hui J.H.L."/>
            <person name="Sookrung N."/>
            <person name="Leung T.F."/>
            <person name="Tungtrongchitr A."/>
            <person name="Tsui S.K.W."/>
        </authorList>
    </citation>
    <scope>NUCLEOTIDE SEQUENCE [LARGE SCALE GENOMIC DNA]</scope>
    <source>
        <strain evidence="1">PWHHKU_190912</strain>
    </source>
</reference>
<comment type="caution">
    <text evidence="1">The sequence shown here is derived from an EMBL/GenBank/DDBJ whole genome shotgun (WGS) entry which is preliminary data.</text>
</comment>
<organism evidence="1 2">
    <name type="scientific">Periplaneta americana</name>
    <name type="common">American cockroach</name>
    <name type="synonym">Blatta americana</name>
    <dbReference type="NCBI Taxonomy" id="6978"/>
    <lineage>
        <taxon>Eukaryota</taxon>
        <taxon>Metazoa</taxon>
        <taxon>Ecdysozoa</taxon>
        <taxon>Arthropoda</taxon>
        <taxon>Hexapoda</taxon>
        <taxon>Insecta</taxon>
        <taxon>Pterygota</taxon>
        <taxon>Neoptera</taxon>
        <taxon>Polyneoptera</taxon>
        <taxon>Dictyoptera</taxon>
        <taxon>Blattodea</taxon>
        <taxon>Blattoidea</taxon>
        <taxon>Blattidae</taxon>
        <taxon>Blattinae</taxon>
        <taxon>Periplaneta</taxon>
    </lineage>
</organism>